<evidence type="ECO:0000313" key="2">
    <source>
        <dbReference type="Proteomes" id="UP000308600"/>
    </source>
</evidence>
<feature type="non-terminal residue" evidence="1">
    <location>
        <position position="62"/>
    </location>
</feature>
<feature type="non-terminal residue" evidence="1">
    <location>
        <position position="1"/>
    </location>
</feature>
<accession>A0ACD2ZY60</accession>
<name>A0ACD2ZY60_9AGAR</name>
<reference evidence="1 2" key="1">
    <citation type="journal article" date="2019" name="Nat. Ecol. Evol.">
        <title>Megaphylogeny resolves global patterns of mushroom evolution.</title>
        <authorList>
            <person name="Varga T."/>
            <person name="Krizsan K."/>
            <person name="Foldi C."/>
            <person name="Dima B."/>
            <person name="Sanchez-Garcia M."/>
            <person name="Sanchez-Ramirez S."/>
            <person name="Szollosi G.J."/>
            <person name="Szarkandi J.G."/>
            <person name="Papp V."/>
            <person name="Albert L."/>
            <person name="Andreopoulos W."/>
            <person name="Angelini C."/>
            <person name="Antonin V."/>
            <person name="Barry K.W."/>
            <person name="Bougher N.L."/>
            <person name="Buchanan P."/>
            <person name="Buyck B."/>
            <person name="Bense V."/>
            <person name="Catcheside P."/>
            <person name="Chovatia M."/>
            <person name="Cooper J."/>
            <person name="Damon W."/>
            <person name="Desjardin D."/>
            <person name="Finy P."/>
            <person name="Geml J."/>
            <person name="Haridas S."/>
            <person name="Hughes K."/>
            <person name="Justo A."/>
            <person name="Karasinski D."/>
            <person name="Kautmanova I."/>
            <person name="Kiss B."/>
            <person name="Kocsube S."/>
            <person name="Kotiranta H."/>
            <person name="LaButti K.M."/>
            <person name="Lechner B.E."/>
            <person name="Liimatainen K."/>
            <person name="Lipzen A."/>
            <person name="Lukacs Z."/>
            <person name="Mihaltcheva S."/>
            <person name="Morgado L.N."/>
            <person name="Niskanen T."/>
            <person name="Noordeloos M.E."/>
            <person name="Ohm R.A."/>
            <person name="Ortiz-Santana B."/>
            <person name="Ovrebo C."/>
            <person name="Racz N."/>
            <person name="Riley R."/>
            <person name="Savchenko A."/>
            <person name="Shiryaev A."/>
            <person name="Soop K."/>
            <person name="Spirin V."/>
            <person name="Szebenyi C."/>
            <person name="Tomsovsky M."/>
            <person name="Tulloss R.E."/>
            <person name="Uehling J."/>
            <person name="Grigoriev I.V."/>
            <person name="Vagvolgyi C."/>
            <person name="Papp T."/>
            <person name="Martin F.M."/>
            <person name="Miettinen O."/>
            <person name="Hibbett D.S."/>
            <person name="Nagy L.G."/>
        </authorList>
    </citation>
    <scope>NUCLEOTIDE SEQUENCE [LARGE SCALE GENOMIC DNA]</scope>
    <source>
        <strain evidence="1 2">NL-1719</strain>
    </source>
</reference>
<dbReference type="EMBL" id="ML209660">
    <property type="protein sequence ID" value="TFK58085.1"/>
    <property type="molecule type" value="Genomic_DNA"/>
</dbReference>
<sequence>GKKYILQAVDPSTGWPEARAVSKNNSENWAKFIYEDIICRFGCIPLCVVDGGPEFRAATEIL</sequence>
<dbReference type="Proteomes" id="UP000308600">
    <property type="component" value="Unassembled WGS sequence"/>
</dbReference>
<gene>
    <name evidence="1" type="ORF">BDN72DRAFT_740981</name>
</gene>
<evidence type="ECO:0000313" key="1">
    <source>
        <dbReference type="EMBL" id="TFK58085.1"/>
    </source>
</evidence>
<organism evidence="1 2">
    <name type="scientific">Pluteus cervinus</name>
    <dbReference type="NCBI Taxonomy" id="181527"/>
    <lineage>
        <taxon>Eukaryota</taxon>
        <taxon>Fungi</taxon>
        <taxon>Dikarya</taxon>
        <taxon>Basidiomycota</taxon>
        <taxon>Agaricomycotina</taxon>
        <taxon>Agaricomycetes</taxon>
        <taxon>Agaricomycetidae</taxon>
        <taxon>Agaricales</taxon>
        <taxon>Pluteineae</taxon>
        <taxon>Pluteaceae</taxon>
        <taxon>Pluteus</taxon>
    </lineage>
</organism>
<protein>
    <submittedName>
        <fullName evidence="1">Uncharacterized protein</fullName>
    </submittedName>
</protein>
<keyword evidence="2" id="KW-1185">Reference proteome</keyword>
<proteinExistence type="predicted"/>